<dbReference type="PATRIC" id="fig|449.7.peg.2112"/>
<comment type="subcellular location">
    <subcellularLocation>
        <location evidence="1 6">Bacterial flagellum basal body</location>
    </subcellularLocation>
</comment>
<dbReference type="Pfam" id="PF00460">
    <property type="entry name" value="Flg_bb_rod"/>
    <property type="match status" value="1"/>
</dbReference>
<dbReference type="SUPFAM" id="SSF117143">
    <property type="entry name" value="Flagellar hook protein flgE"/>
    <property type="match status" value="1"/>
</dbReference>
<evidence type="ECO:0000256" key="6">
    <source>
        <dbReference type="RuleBase" id="RU362116"/>
    </source>
</evidence>
<dbReference type="InterPro" id="IPR053967">
    <property type="entry name" value="LlgE_F_G-like_D1"/>
</dbReference>
<accession>A0A0A8UQE0</accession>
<dbReference type="InterPro" id="IPR001444">
    <property type="entry name" value="Flag_bb_rod_N"/>
</dbReference>
<organism evidence="10 11">
    <name type="scientific">Legionella hackeliae</name>
    <dbReference type="NCBI Taxonomy" id="449"/>
    <lineage>
        <taxon>Bacteria</taxon>
        <taxon>Pseudomonadati</taxon>
        <taxon>Pseudomonadota</taxon>
        <taxon>Gammaproteobacteria</taxon>
        <taxon>Legionellales</taxon>
        <taxon>Legionellaceae</taxon>
        <taxon>Legionella</taxon>
    </lineage>
</organism>
<dbReference type="GO" id="GO:0030694">
    <property type="term" value="C:bacterial-type flagellum basal body, rod"/>
    <property type="evidence" value="ECO:0007669"/>
    <property type="project" value="UniProtKB-UniRule"/>
</dbReference>
<evidence type="ECO:0000256" key="2">
    <source>
        <dbReference type="ARBA" id="ARBA00009677"/>
    </source>
</evidence>
<dbReference type="NCBIfam" id="TIGR02490">
    <property type="entry name" value="flgF"/>
    <property type="match status" value="1"/>
</dbReference>
<dbReference type="PROSITE" id="PS00588">
    <property type="entry name" value="FLAGELLA_BB_ROD"/>
    <property type="match status" value="1"/>
</dbReference>
<gene>
    <name evidence="10" type="ORF">LHA_2034</name>
</gene>
<dbReference type="InterPro" id="IPR019776">
    <property type="entry name" value="Flagellar_basal_body_rod_CS"/>
</dbReference>
<keyword evidence="10" id="KW-0969">Cilium</keyword>
<feature type="domain" description="Flagellar basal-body/hook protein C-terminal" evidence="8">
    <location>
        <begin position="198"/>
        <end position="242"/>
    </location>
</feature>
<dbReference type="RefSeq" id="WP_045106318.1">
    <property type="nucleotide sequence ID" value="NZ_LN681225.1"/>
</dbReference>
<evidence type="ECO:0000259" key="9">
    <source>
        <dbReference type="Pfam" id="PF22692"/>
    </source>
</evidence>
<dbReference type="PANTHER" id="PTHR30435:SF18">
    <property type="entry name" value="FLAGELLAR BASAL-BODY ROD PROTEIN FLGF"/>
    <property type="match status" value="1"/>
</dbReference>
<dbReference type="STRING" id="449.LHA_2034"/>
<feature type="domain" description="Flagellar basal body rod protein N-terminal" evidence="7">
    <location>
        <begin position="5"/>
        <end position="35"/>
    </location>
</feature>
<dbReference type="KEGG" id="lha:LHA_2034"/>
<evidence type="ECO:0000256" key="4">
    <source>
        <dbReference type="ARBA" id="ARBA00038560"/>
    </source>
</evidence>
<proteinExistence type="inferred from homology"/>
<dbReference type="EMBL" id="LN681225">
    <property type="protein sequence ID" value="CEK11060.1"/>
    <property type="molecule type" value="Genomic_DNA"/>
</dbReference>
<evidence type="ECO:0000313" key="11">
    <source>
        <dbReference type="Proteomes" id="UP000032803"/>
    </source>
</evidence>
<evidence type="ECO:0000256" key="3">
    <source>
        <dbReference type="ARBA" id="ARBA00023143"/>
    </source>
</evidence>
<keyword evidence="10" id="KW-0282">Flagellum</keyword>
<name>A0A0A8UQE0_LEGHA</name>
<reference evidence="11" key="1">
    <citation type="submission" date="2014-09" db="EMBL/GenBank/DDBJ databases">
        <authorList>
            <person name="Gomez-Valero L."/>
        </authorList>
    </citation>
    <scope>NUCLEOTIDE SEQUENCE [LARGE SCALE GENOMIC DNA]</scope>
    <source>
        <strain evidence="11">ATCC35250</strain>
    </source>
</reference>
<dbReference type="GO" id="GO:0071978">
    <property type="term" value="P:bacterial-type flagellum-dependent swarming motility"/>
    <property type="evidence" value="ECO:0007669"/>
    <property type="project" value="TreeGrafter"/>
</dbReference>
<comment type="subunit">
    <text evidence="4 6">The basal body constitutes a major portion of the flagellar organelle and consists of five rings (E,L,P,S, and M) mounted on a central rod. The rod consists of about 26 subunits of FlgG in the distal portion, and FlgB, FlgC and FlgF are thought to build up the proximal portion of the rod with about 6 subunits each.</text>
</comment>
<dbReference type="InterPro" id="IPR037925">
    <property type="entry name" value="FlgE/F/G-like"/>
</dbReference>
<dbReference type="Proteomes" id="UP000032803">
    <property type="component" value="Chromosome I"/>
</dbReference>
<dbReference type="Pfam" id="PF06429">
    <property type="entry name" value="Flg_bbr_C"/>
    <property type="match status" value="1"/>
</dbReference>
<dbReference type="NCBIfam" id="NF009280">
    <property type="entry name" value="PRK12640.1"/>
    <property type="match status" value="1"/>
</dbReference>
<evidence type="ECO:0000256" key="5">
    <source>
        <dbReference type="ARBA" id="ARBA00040228"/>
    </source>
</evidence>
<dbReference type="PANTHER" id="PTHR30435">
    <property type="entry name" value="FLAGELLAR PROTEIN"/>
    <property type="match status" value="1"/>
</dbReference>
<dbReference type="InterPro" id="IPR020013">
    <property type="entry name" value="Flagellar_FlgE/F/G"/>
</dbReference>
<dbReference type="OrthoDB" id="9804559at2"/>
<evidence type="ECO:0000259" key="7">
    <source>
        <dbReference type="Pfam" id="PF00460"/>
    </source>
</evidence>
<dbReference type="HOGENOM" id="CLU_013687_1_0_6"/>
<dbReference type="InterPro" id="IPR010930">
    <property type="entry name" value="Flg_bb/hook_C_dom"/>
</dbReference>
<comment type="similarity">
    <text evidence="2 6">Belongs to the flagella basal body rod proteins family.</text>
</comment>
<keyword evidence="11" id="KW-1185">Reference proteome</keyword>
<keyword evidence="3 6" id="KW-0975">Bacterial flagellum</keyword>
<dbReference type="Pfam" id="PF22692">
    <property type="entry name" value="LlgE_F_G_D1"/>
    <property type="match status" value="1"/>
</dbReference>
<dbReference type="AlphaFoldDB" id="A0A0A8UQE0"/>
<sequence>MEPVLYNAMHGSQTDFKKQAVSANNLANINTPGFKADIAQFESMYVTGSVQSSEAFVVEGENATVFTDGELITTGRDLDVAVQGDGWFAIQDANGKEAYTRAGDFRITENGMLVTASNLPVLGDGGPISIPPAQRIEIGTDGTISIVPLDGDPDALAVIERLKLVKLDPKNLVKGPDGLMKSKQGGVAPSDASVRVVKGALEGSNVNAVEEMVDLISTGREFDAQMKIMKIADEDSEKLARLLQI</sequence>
<feature type="domain" description="Flagellar hook protein FlgE/F/G-like D1" evidence="9">
    <location>
        <begin position="81"/>
        <end position="145"/>
    </location>
</feature>
<evidence type="ECO:0000259" key="8">
    <source>
        <dbReference type="Pfam" id="PF06429"/>
    </source>
</evidence>
<dbReference type="InterPro" id="IPR012836">
    <property type="entry name" value="FlgF"/>
</dbReference>
<keyword evidence="10" id="KW-0966">Cell projection</keyword>
<evidence type="ECO:0000313" key="10">
    <source>
        <dbReference type="EMBL" id="CEK11060.1"/>
    </source>
</evidence>
<protein>
    <recommendedName>
        <fullName evidence="5 6">Flagellar basal-body rod protein FlgF</fullName>
    </recommendedName>
</protein>
<dbReference type="NCBIfam" id="TIGR03506">
    <property type="entry name" value="FlgEFG_subfam"/>
    <property type="match status" value="1"/>
</dbReference>
<evidence type="ECO:0000256" key="1">
    <source>
        <dbReference type="ARBA" id="ARBA00004117"/>
    </source>
</evidence>